<dbReference type="EMBL" id="CP182909">
    <property type="protein sequence ID" value="XPM67225.1"/>
    <property type="molecule type" value="Genomic_DNA"/>
</dbReference>
<accession>A0ACD5H1X5</accession>
<organism evidence="1 2">
    <name type="scientific">Desertifilum tharense IPPAS B-1220</name>
    <dbReference type="NCBI Taxonomy" id="1781255"/>
    <lineage>
        <taxon>Bacteria</taxon>
        <taxon>Bacillati</taxon>
        <taxon>Cyanobacteriota</taxon>
        <taxon>Cyanophyceae</taxon>
        <taxon>Desertifilales</taxon>
        <taxon>Desertifilaceae</taxon>
        <taxon>Desertifilum</taxon>
    </lineage>
</organism>
<keyword evidence="1" id="KW-0548">Nucleotidyltransferase</keyword>
<protein>
    <submittedName>
        <fullName evidence="1">Bifunctional diguanylate cyclase/phosphodiesterase</fullName>
        <ecNumber evidence="1">2.7.7.65</ecNumber>
    </submittedName>
</protein>
<evidence type="ECO:0000313" key="1">
    <source>
        <dbReference type="EMBL" id="XPM67225.1"/>
    </source>
</evidence>
<reference evidence="1 2" key="1">
    <citation type="journal article" date="2016" name="Genome Announc.">
        <title>Draft Genome Sequence of the Thermotolerant Cyanobacterium Desertifilum sp. IPPAS B-1220.</title>
        <authorList>
            <person name="Mironov K.S."/>
            <person name="Sinetova M.A."/>
            <person name="Bolatkhan K."/>
            <person name="Zayadan B.K."/>
            <person name="Ustinova V.V."/>
            <person name="Kupriyanova E.V."/>
            <person name="Skrypnik A.N."/>
            <person name="Gogoleva N.E."/>
            <person name="Gogolev Y.V."/>
            <person name="Los D.A."/>
        </authorList>
    </citation>
    <scope>NUCLEOTIDE SEQUENCE [LARGE SCALE GENOMIC DNA]</scope>
    <source>
        <strain evidence="1 2">IPPAS B-1220</strain>
    </source>
</reference>
<dbReference type="Proteomes" id="UP000095472">
    <property type="component" value="Chromosome"/>
</dbReference>
<dbReference type="EC" id="2.7.7.65" evidence="1"/>
<name>A0ACD5H1X5_9CYAN</name>
<keyword evidence="2" id="KW-1185">Reference proteome</keyword>
<evidence type="ECO:0000313" key="2">
    <source>
        <dbReference type="Proteomes" id="UP000095472"/>
    </source>
</evidence>
<proteinExistence type="predicted"/>
<keyword evidence="1" id="KW-0808">Transferase</keyword>
<gene>
    <name evidence="1" type="ORF">BH720_020805</name>
</gene>
<sequence>MYRAKQQGRNNYQLYTSAIGTKVLERLVLENNLYKALDSHEFLLHYQPQINLENGQIVGMEALLRWQSQDLGGLVSPLQFIPLAEETGLISPIGEWVLRTACAQNRAWQLAGLPPPPIAVNLSARQFQNKNLASTIHQILKETGLDSQYLEIEITESIAIQDMNFTIEVLHHLRNQNIQIAMDDFGTGYSSLKS</sequence>